<protein>
    <submittedName>
        <fullName evidence="1">Uncharacterized protein</fullName>
    </submittedName>
</protein>
<evidence type="ECO:0000313" key="2">
    <source>
        <dbReference type="Proteomes" id="UP000186914"/>
    </source>
</evidence>
<dbReference type="Proteomes" id="UP000186914">
    <property type="component" value="Unassembled WGS sequence"/>
</dbReference>
<proteinExistence type="predicted"/>
<accession>A0A1N6YV39</accession>
<gene>
    <name evidence="1" type="ORF">SAMN05421858_1730</name>
</gene>
<dbReference type="Pfam" id="PF24335">
    <property type="entry name" value="DUF7503"/>
    <property type="match status" value="1"/>
</dbReference>
<sequence length="45" mass="4653">MTDQTFKSYLSENPRMIGVLFMAACLLSQAGTAAAGVGTLAVYGP</sequence>
<dbReference type="InterPro" id="IPR055926">
    <property type="entry name" value="DUF7503"/>
</dbReference>
<dbReference type="EMBL" id="FTNO01000001">
    <property type="protein sequence ID" value="SIR18422.1"/>
    <property type="molecule type" value="Genomic_DNA"/>
</dbReference>
<reference evidence="2" key="1">
    <citation type="submission" date="2017-01" db="EMBL/GenBank/DDBJ databases">
        <authorList>
            <person name="Varghese N."/>
            <person name="Submissions S."/>
        </authorList>
    </citation>
    <scope>NUCLEOTIDE SEQUENCE [LARGE SCALE GENOMIC DNA]</scope>
    <source>
        <strain evidence="2">CGMCC 1.7737</strain>
    </source>
</reference>
<keyword evidence="2" id="KW-1185">Reference proteome</keyword>
<dbReference type="RefSeq" id="WP_175609646.1">
    <property type="nucleotide sequence ID" value="NZ_FTNO01000001.1"/>
</dbReference>
<organism evidence="1 2">
    <name type="scientific">Haladaptatus litoreus</name>
    <dbReference type="NCBI Taxonomy" id="553468"/>
    <lineage>
        <taxon>Archaea</taxon>
        <taxon>Methanobacteriati</taxon>
        <taxon>Methanobacteriota</taxon>
        <taxon>Stenosarchaea group</taxon>
        <taxon>Halobacteria</taxon>
        <taxon>Halobacteriales</taxon>
        <taxon>Haladaptataceae</taxon>
        <taxon>Haladaptatus</taxon>
    </lineage>
</organism>
<name>A0A1N6YV39_9EURY</name>
<evidence type="ECO:0000313" key="1">
    <source>
        <dbReference type="EMBL" id="SIR18422.1"/>
    </source>
</evidence>
<dbReference type="AlphaFoldDB" id="A0A1N6YV39"/>